<name>A0A5B8XPA8_9DELT</name>
<sequence>MEKSRDEGALVPVETQGLQIQAPKEVAGGIPAVISSIKHATKKSGLIKGARTLLRVNQLAGFDCPGCAWPDPKHRAMAEFCENGAKAVADEAMKASVDADFFKQHTIEELTRWSDYELNGAGRIAEPMVLRQGASNYETIEWDEAFELIGKTLRGLDSPNEAIFYTSGRTSNEAAFMYQLMVREFGTNNMPDCSNMCHESSGVGLGESIGIGKGTVTLEDFDKADTIFILGQNPGTNHPRMLTALQGAKRNGATIVTLNPLKEAGLTSFIHPQEVTTLMGGGTKLTDLHLPVKINGDVAALQGIMKVMLERHQTEACLDTDFIESKTNGFDEFAKHIESVSWQEIEESSGLRRSDLEAVAEIAIKAERLIACWAMGLTQHKNGVANVQEVVNFLLLRGQIGRPGAGACPVRGHSNVQGDRTVGIVEKPPAHLIKGLADYFGIEVPTEHGFDTVHAIQAMLDGRGKVFIGMGGNFLSATPDTQATAGALRQCELTVHISTKLNRSHLVHGKHALILPCLGRTEIDIQNGRLQFVTVENSMGVVHASRGGNKPASAKLRSEPQIVAGMARAVSPGSKISWESLATDYGKVRDAIEACVPGFENYNDRVRNPHGFELPNGPRVGKFNTPDGRAQFKVHQIPASDLKDGELMMMTIRTHDQYNTTIYGLDDRYRGVMNGRRVVLINAKDRERLGFQAGQRVDIISSYDKVRRAPEFVLVDYEIPPGSVATYFPETNVLVPLSEFAHKSNTPASKSIRVTLAKH</sequence>
<accession>A0A5B8XPA8</accession>
<dbReference type="Gene3D" id="3.40.50.740">
    <property type="match status" value="1"/>
</dbReference>
<dbReference type="InterPro" id="IPR050123">
    <property type="entry name" value="Prok_molybdopt-oxidoreductase"/>
</dbReference>
<dbReference type="InterPro" id="IPR037951">
    <property type="entry name" value="MopB_CT_YdeP"/>
</dbReference>
<evidence type="ECO:0000313" key="12">
    <source>
        <dbReference type="EMBL" id="QED27315.1"/>
    </source>
</evidence>
<dbReference type="GO" id="GO:0051539">
    <property type="term" value="F:4 iron, 4 sulfur cluster binding"/>
    <property type="evidence" value="ECO:0007669"/>
    <property type="project" value="UniProtKB-KW"/>
</dbReference>
<dbReference type="PANTHER" id="PTHR43105:SF4">
    <property type="entry name" value="PROTEIN YDEP"/>
    <property type="match status" value="1"/>
</dbReference>
<dbReference type="Proteomes" id="UP000321595">
    <property type="component" value="Chromosome"/>
</dbReference>
<keyword evidence="13" id="KW-1185">Reference proteome</keyword>
<dbReference type="InterPro" id="IPR041953">
    <property type="entry name" value="YdeP_MopB"/>
</dbReference>
<dbReference type="Gene3D" id="2.40.40.20">
    <property type="match status" value="1"/>
</dbReference>
<dbReference type="PANTHER" id="PTHR43105">
    <property type="entry name" value="RESPIRATORY NITRATE REDUCTASE"/>
    <property type="match status" value="1"/>
</dbReference>
<evidence type="ECO:0000256" key="8">
    <source>
        <dbReference type="ARBA" id="ARBA00023004"/>
    </source>
</evidence>
<evidence type="ECO:0000256" key="6">
    <source>
        <dbReference type="ARBA" id="ARBA00022723"/>
    </source>
</evidence>
<evidence type="ECO:0000256" key="5">
    <source>
        <dbReference type="ARBA" id="ARBA00022505"/>
    </source>
</evidence>
<dbReference type="CDD" id="cd02767">
    <property type="entry name" value="MopB_ydeP"/>
    <property type="match status" value="1"/>
</dbReference>
<dbReference type="InterPro" id="IPR009010">
    <property type="entry name" value="Asp_de-COase-like_dom_sf"/>
</dbReference>
<dbReference type="SUPFAM" id="SSF53706">
    <property type="entry name" value="Formate dehydrogenase/DMSO reductase, domains 1-3"/>
    <property type="match status" value="1"/>
</dbReference>
<keyword evidence="8" id="KW-0408">Iron</keyword>
<dbReference type="PIRSF" id="PIRSF000144">
    <property type="entry name" value="CbbBc"/>
    <property type="match status" value="1"/>
</dbReference>
<dbReference type="KEGG" id="bbae:FRD01_08695"/>
<evidence type="ECO:0000256" key="4">
    <source>
        <dbReference type="ARBA" id="ARBA00022485"/>
    </source>
</evidence>
<dbReference type="RefSeq" id="WP_146959000.1">
    <property type="nucleotide sequence ID" value="NZ_CP042467.1"/>
</dbReference>
<dbReference type="InterPro" id="IPR010046">
    <property type="entry name" value="Mopterin_OxRdtse_a_bac"/>
</dbReference>
<dbReference type="Gene3D" id="3.40.228.10">
    <property type="entry name" value="Dimethylsulfoxide Reductase, domain 2"/>
    <property type="match status" value="1"/>
</dbReference>
<proteinExistence type="inferred from homology"/>
<evidence type="ECO:0000256" key="3">
    <source>
        <dbReference type="ARBA" id="ARBA00010312"/>
    </source>
</evidence>
<dbReference type="GO" id="GO:0030151">
    <property type="term" value="F:molybdenum ion binding"/>
    <property type="evidence" value="ECO:0007669"/>
    <property type="project" value="InterPro"/>
</dbReference>
<keyword evidence="9" id="KW-0411">Iron-sulfur</keyword>
<evidence type="ECO:0000313" key="13">
    <source>
        <dbReference type="Proteomes" id="UP000321595"/>
    </source>
</evidence>
<evidence type="ECO:0000259" key="11">
    <source>
        <dbReference type="Pfam" id="PF01568"/>
    </source>
</evidence>
<comment type="cofactor">
    <cofactor evidence="2">
        <name>[4Fe-4S] cluster</name>
        <dbReference type="ChEBI" id="CHEBI:49883"/>
    </cofactor>
</comment>
<dbReference type="GO" id="GO:0043546">
    <property type="term" value="F:molybdopterin cofactor binding"/>
    <property type="evidence" value="ECO:0007669"/>
    <property type="project" value="InterPro"/>
</dbReference>
<feature type="domain" description="Molybdopterin oxidoreductase" evidence="10">
    <location>
        <begin position="123"/>
        <end position="497"/>
    </location>
</feature>
<dbReference type="AlphaFoldDB" id="A0A5B8XPA8"/>
<comment type="similarity">
    <text evidence="3">Belongs to the prokaryotic molybdopterin-containing oxidoreductase family.</text>
</comment>
<evidence type="ECO:0000256" key="2">
    <source>
        <dbReference type="ARBA" id="ARBA00001966"/>
    </source>
</evidence>
<reference evidence="12 13" key="1">
    <citation type="submission" date="2019-08" db="EMBL/GenBank/DDBJ databases">
        <authorList>
            <person name="Liang Q."/>
        </authorList>
    </citation>
    <scope>NUCLEOTIDE SEQUENCE [LARGE SCALE GENOMIC DNA]</scope>
    <source>
        <strain evidence="12 13">V1718</strain>
    </source>
</reference>
<dbReference type="CDD" id="cd02787">
    <property type="entry name" value="MopB_CT_ydeP"/>
    <property type="match status" value="1"/>
</dbReference>
<dbReference type="InterPro" id="IPR006656">
    <property type="entry name" value="Mopterin_OxRdtase"/>
</dbReference>
<protein>
    <submittedName>
        <fullName evidence="12">FdhF/YdeP family oxidoreductase</fullName>
    </submittedName>
</protein>
<evidence type="ECO:0000256" key="1">
    <source>
        <dbReference type="ARBA" id="ARBA00001942"/>
    </source>
</evidence>
<evidence type="ECO:0000259" key="10">
    <source>
        <dbReference type="Pfam" id="PF00384"/>
    </source>
</evidence>
<evidence type="ECO:0000256" key="7">
    <source>
        <dbReference type="ARBA" id="ARBA00023002"/>
    </source>
</evidence>
<keyword evidence="7" id="KW-0560">Oxidoreductase</keyword>
<gene>
    <name evidence="12" type="ORF">FRD01_08695</name>
</gene>
<dbReference type="EMBL" id="CP042467">
    <property type="protein sequence ID" value="QED27315.1"/>
    <property type="molecule type" value="Genomic_DNA"/>
</dbReference>
<dbReference type="Pfam" id="PF01568">
    <property type="entry name" value="Molydop_binding"/>
    <property type="match status" value="1"/>
</dbReference>
<dbReference type="InterPro" id="IPR006657">
    <property type="entry name" value="MoPterin_dinucl-bd_dom"/>
</dbReference>
<keyword evidence="5" id="KW-0500">Molybdenum</keyword>
<keyword evidence="4" id="KW-0004">4Fe-4S</keyword>
<dbReference type="OrthoDB" id="9757870at2"/>
<comment type="cofactor">
    <cofactor evidence="1">
        <name>Mo-bis(molybdopterin guanine dinucleotide)</name>
        <dbReference type="ChEBI" id="CHEBI:60539"/>
    </cofactor>
</comment>
<dbReference type="GO" id="GO:0016020">
    <property type="term" value="C:membrane"/>
    <property type="evidence" value="ECO:0007669"/>
    <property type="project" value="TreeGrafter"/>
</dbReference>
<dbReference type="SUPFAM" id="SSF50692">
    <property type="entry name" value="ADC-like"/>
    <property type="match status" value="1"/>
</dbReference>
<evidence type="ECO:0000256" key="9">
    <source>
        <dbReference type="ARBA" id="ARBA00023014"/>
    </source>
</evidence>
<dbReference type="NCBIfam" id="TIGR01701">
    <property type="entry name" value="Fdhalpha-like"/>
    <property type="match status" value="1"/>
</dbReference>
<feature type="domain" description="Molybdopterin dinucleotide-binding" evidence="11">
    <location>
        <begin position="647"/>
        <end position="751"/>
    </location>
</feature>
<dbReference type="GO" id="GO:0008863">
    <property type="term" value="F:formate dehydrogenase (NAD+) activity"/>
    <property type="evidence" value="ECO:0007669"/>
    <property type="project" value="InterPro"/>
</dbReference>
<organism evidence="12 13">
    <name type="scientific">Microvenator marinus</name>
    <dbReference type="NCBI Taxonomy" id="2600177"/>
    <lineage>
        <taxon>Bacteria</taxon>
        <taxon>Deltaproteobacteria</taxon>
        <taxon>Bradymonadales</taxon>
        <taxon>Microvenatoraceae</taxon>
        <taxon>Microvenator</taxon>
    </lineage>
</organism>
<keyword evidence="6" id="KW-0479">Metal-binding</keyword>
<dbReference type="Pfam" id="PF00384">
    <property type="entry name" value="Molybdopterin"/>
    <property type="match status" value="1"/>
</dbReference>